<organism evidence="2 3">
    <name type="scientific">Panagrellus redivivus</name>
    <name type="common">Microworm</name>
    <dbReference type="NCBI Taxonomy" id="6233"/>
    <lineage>
        <taxon>Eukaryota</taxon>
        <taxon>Metazoa</taxon>
        <taxon>Ecdysozoa</taxon>
        <taxon>Nematoda</taxon>
        <taxon>Chromadorea</taxon>
        <taxon>Rhabditida</taxon>
        <taxon>Tylenchina</taxon>
        <taxon>Panagrolaimomorpha</taxon>
        <taxon>Panagrolaimoidea</taxon>
        <taxon>Panagrolaimidae</taxon>
        <taxon>Panagrellus</taxon>
    </lineage>
</organism>
<proteinExistence type="predicted"/>
<name>A0A7E4UYM0_PANRE</name>
<dbReference type="AlphaFoldDB" id="A0A7E4UYM0"/>
<protein>
    <submittedName>
        <fullName evidence="3">DUF19 domain-containing protein</fullName>
    </submittedName>
</protein>
<reference evidence="3" key="2">
    <citation type="submission" date="2020-10" db="UniProtKB">
        <authorList>
            <consortium name="WormBaseParasite"/>
        </authorList>
    </citation>
    <scope>IDENTIFICATION</scope>
</reference>
<dbReference type="PANTHER" id="PTHR34401">
    <property type="entry name" value="PROTEIN CBG12388-RELATED"/>
    <property type="match status" value="1"/>
</dbReference>
<sequence length="237" mass="26422">MLLQTVLLSVIAASQAAKFVDQISRQSTQLLTASQNGQMIRQCSCEEERKCVGELKDQSFECFHECWHIVKDVTPEVENLGSCFEVKQYIVNNMVDCMQGAMRTCVNHREGKDIPYTDISVFLNKGMETIHKQADTFLATMGGSGRHLIDTALKIGVCMKDCIIKKNSNGFCFDTANCQSLIETKEATKSLKKCIKNVGWKKEAGELCECSVKAGVKDMEQYCSMLRTMNGGSRGQK</sequence>
<evidence type="ECO:0000313" key="3">
    <source>
        <dbReference type="WBParaSite" id="Pan_g14364.t1"/>
    </source>
</evidence>
<reference evidence="2" key="1">
    <citation type="journal article" date="2013" name="Genetics">
        <title>The draft genome and transcriptome of Panagrellus redivivus are shaped by the harsh demands of a free-living lifestyle.</title>
        <authorList>
            <person name="Srinivasan J."/>
            <person name="Dillman A.R."/>
            <person name="Macchietto M.G."/>
            <person name="Heikkinen L."/>
            <person name="Lakso M."/>
            <person name="Fracchia K.M."/>
            <person name="Antoshechkin I."/>
            <person name="Mortazavi A."/>
            <person name="Wong G."/>
            <person name="Sternberg P.W."/>
        </authorList>
    </citation>
    <scope>NUCLEOTIDE SEQUENCE [LARGE SCALE GENOMIC DNA]</scope>
    <source>
        <strain evidence="2">MT8872</strain>
    </source>
</reference>
<dbReference type="WBParaSite" id="Pan_g14364.t1">
    <property type="protein sequence ID" value="Pan_g14364.t1"/>
    <property type="gene ID" value="Pan_g14364"/>
</dbReference>
<feature type="chain" id="PRO_5028841325" evidence="1">
    <location>
        <begin position="17"/>
        <end position="237"/>
    </location>
</feature>
<evidence type="ECO:0000313" key="2">
    <source>
        <dbReference type="Proteomes" id="UP000492821"/>
    </source>
</evidence>
<feature type="signal peptide" evidence="1">
    <location>
        <begin position="1"/>
        <end position="16"/>
    </location>
</feature>
<dbReference type="Proteomes" id="UP000492821">
    <property type="component" value="Unassembled WGS sequence"/>
</dbReference>
<accession>A0A7E4UYM0</accession>
<keyword evidence="1" id="KW-0732">Signal</keyword>
<evidence type="ECO:0000256" key="1">
    <source>
        <dbReference type="SAM" id="SignalP"/>
    </source>
</evidence>
<dbReference type="PANTHER" id="PTHR34401:SF6">
    <property type="entry name" value="DUF19 DOMAIN-CONTAINING PROTEIN"/>
    <property type="match status" value="1"/>
</dbReference>
<keyword evidence="2" id="KW-1185">Reference proteome</keyword>